<proteinExistence type="predicted"/>
<dbReference type="EMBL" id="MGEJ01000022">
    <property type="protein sequence ID" value="OGL79878.1"/>
    <property type="molecule type" value="Genomic_DNA"/>
</dbReference>
<evidence type="ECO:0000256" key="5">
    <source>
        <dbReference type="ARBA" id="ARBA00022960"/>
    </source>
</evidence>
<dbReference type="GO" id="GO:0008360">
    <property type="term" value="P:regulation of cell shape"/>
    <property type="evidence" value="ECO:0007669"/>
    <property type="project" value="UniProtKB-KW"/>
</dbReference>
<protein>
    <recommendedName>
        <fullName evidence="14">UDP-N-acetylmuramate--L-alanine ligase</fullName>
    </recommendedName>
</protein>
<dbReference type="InterPro" id="IPR000713">
    <property type="entry name" value="Mur_ligase_N"/>
</dbReference>
<sequence>MLTQVQKIHCIGIGGIGMSAVAEFFRAQGKEVTGYDDALTPTPLPEGEGRVREDADLVIYSDAVPEDHSQRVEARRRGIPELSYAQALGEISHGYRTIVVTGTHGKSTTTAMLGLMLEAAGFDPFVIVGSKVPGWEYGNLRLPSSTSYPLHTTYFIVEGDDYRDHFLELQPYAVVVTNIEYDHPDYFRDLEHTVESFQKLCEKVPEDGFVITNADDAGCVKLSTQKQHSNILKNVRMLLYGRGSEIFGKLNLQVPGEFNRYNATAAATCALELGVPRDVVERVAHEFRGIWRRFEIVGTFRNPSQPPSPRFAGEAGLTLRGGESVNVPPLKVRGGRGSYESRDNILIISDYGHHPTAIRETMKAAREFYSSRRLVLVYQPHQHSRTKYLFQDFVKVLKDAADLVIVSEIYAVQGRMEEQDVSSQMIVDKIRNPSLSDKGAHHSVTRSEIRNVIYGGNLEQTKQMVLEHVKPNDVIIFMGAGDIDQTARELCMKN</sequence>
<dbReference type="Gene3D" id="3.90.190.20">
    <property type="entry name" value="Mur ligase, C-terminal domain"/>
    <property type="match status" value="1"/>
</dbReference>
<dbReference type="Pfam" id="PF02875">
    <property type="entry name" value="Mur_ligase_C"/>
    <property type="match status" value="1"/>
</dbReference>
<dbReference type="GO" id="GO:0016881">
    <property type="term" value="F:acid-amino acid ligase activity"/>
    <property type="evidence" value="ECO:0007669"/>
    <property type="project" value="InterPro"/>
</dbReference>
<keyword evidence="7" id="KW-0131">Cell cycle</keyword>
<feature type="domain" description="Mur ligase N-terminal catalytic" evidence="9">
    <location>
        <begin position="7"/>
        <end position="95"/>
    </location>
</feature>
<dbReference type="InterPro" id="IPR004101">
    <property type="entry name" value="Mur_ligase_C"/>
</dbReference>
<gene>
    <name evidence="12" type="ORF">A3B21_00610</name>
</gene>
<evidence type="ECO:0000313" key="12">
    <source>
        <dbReference type="EMBL" id="OGL79878.1"/>
    </source>
</evidence>
<keyword evidence="3" id="KW-0547">Nucleotide-binding</keyword>
<dbReference type="CDD" id="cd01983">
    <property type="entry name" value="SIMIBI"/>
    <property type="match status" value="1"/>
</dbReference>
<dbReference type="InterPro" id="IPR050061">
    <property type="entry name" value="MurCDEF_pg_biosynth"/>
</dbReference>
<evidence type="ECO:0000256" key="3">
    <source>
        <dbReference type="ARBA" id="ARBA00022741"/>
    </source>
</evidence>
<evidence type="ECO:0000259" key="11">
    <source>
        <dbReference type="Pfam" id="PF08245"/>
    </source>
</evidence>
<keyword evidence="6" id="KW-0573">Peptidoglycan synthesis</keyword>
<dbReference type="InterPro" id="IPR036615">
    <property type="entry name" value="Mur_ligase_C_dom_sf"/>
</dbReference>
<evidence type="ECO:0000259" key="10">
    <source>
        <dbReference type="Pfam" id="PF02875"/>
    </source>
</evidence>
<dbReference type="InterPro" id="IPR036565">
    <property type="entry name" value="Mur-like_cat_sf"/>
</dbReference>
<dbReference type="Gene3D" id="3.40.50.720">
    <property type="entry name" value="NAD(P)-binding Rossmann-like Domain"/>
    <property type="match status" value="1"/>
</dbReference>
<dbReference type="Pfam" id="PF08245">
    <property type="entry name" value="Mur_ligase_M"/>
    <property type="match status" value="1"/>
</dbReference>
<organism evidence="12 13">
    <name type="scientific">Candidatus Uhrbacteria bacterium RIFCSPLOWO2_01_FULL_47_24</name>
    <dbReference type="NCBI Taxonomy" id="1802401"/>
    <lineage>
        <taxon>Bacteria</taxon>
        <taxon>Candidatus Uhriibacteriota</taxon>
    </lineage>
</organism>
<evidence type="ECO:0000256" key="4">
    <source>
        <dbReference type="ARBA" id="ARBA00022840"/>
    </source>
</evidence>
<comment type="caution">
    <text evidence="12">The sequence shown here is derived from an EMBL/GenBank/DDBJ whole genome shotgun (WGS) entry which is preliminary data.</text>
</comment>
<reference evidence="12 13" key="1">
    <citation type="journal article" date="2016" name="Nat. Commun.">
        <title>Thousands of microbial genomes shed light on interconnected biogeochemical processes in an aquifer system.</title>
        <authorList>
            <person name="Anantharaman K."/>
            <person name="Brown C.T."/>
            <person name="Hug L.A."/>
            <person name="Sharon I."/>
            <person name="Castelle C.J."/>
            <person name="Probst A.J."/>
            <person name="Thomas B.C."/>
            <person name="Singh A."/>
            <person name="Wilkins M.J."/>
            <person name="Karaoz U."/>
            <person name="Brodie E.L."/>
            <person name="Williams K.H."/>
            <person name="Hubbard S.S."/>
            <person name="Banfield J.F."/>
        </authorList>
    </citation>
    <scope>NUCLEOTIDE SEQUENCE [LARGE SCALE GENOMIC DNA]</scope>
</reference>
<evidence type="ECO:0000259" key="9">
    <source>
        <dbReference type="Pfam" id="PF01225"/>
    </source>
</evidence>
<dbReference type="SUPFAM" id="SSF51984">
    <property type="entry name" value="MurCD N-terminal domain"/>
    <property type="match status" value="1"/>
</dbReference>
<keyword evidence="1" id="KW-0436">Ligase</keyword>
<keyword evidence="5" id="KW-0133">Cell shape</keyword>
<dbReference type="Gene3D" id="3.40.1190.10">
    <property type="entry name" value="Mur-like, catalytic domain"/>
    <property type="match status" value="1"/>
</dbReference>
<keyword evidence="4" id="KW-0067">ATP-binding</keyword>
<dbReference type="Proteomes" id="UP000176897">
    <property type="component" value="Unassembled WGS sequence"/>
</dbReference>
<keyword evidence="2" id="KW-0132">Cell division</keyword>
<dbReference type="GO" id="GO:0009252">
    <property type="term" value="P:peptidoglycan biosynthetic process"/>
    <property type="evidence" value="ECO:0007669"/>
    <property type="project" value="UniProtKB-KW"/>
</dbReference>
<dbReference type="PANTHER" id="PTHR43445:SF3">
    <property type="entry name" value="UDP-N-ACETYLMURAMATE--L-ALANINE LIGASE"/>
    <property type="match status" value="1"/>
</dbReference>
<evidence type="ECO:0000256" key="6">
    <source>
        <dbReference type="ARBA" id="ARBA00022984"/>
    </source>
</evidence>
<evidence type="ECO:0000256" key="7">
    <source>
        <dbReference type="ARBA" id="ARBA00023306"/>
    </source>
</evidence>
<feature type="domain" description="Mur ligase C-terminal" evidence="10">
    <location>
        <begin position="342"/>
        <end position="481"/>
    </location>
</feature>
<feature type="domain" description="Mur ligase central" evidence="11">
    <location>
        <begin position="100"/>
        <end position="270"/>
    </location>
</feature>
<dbReference type="GO" id="GO:0051301">
    <property type="term" value="P:cell division"/>
    <property type="evidence" value="ECO:0007669"/>
    <property type="project" value="UniProtKB-KW"/>
</dbReference>
<accession>A0A1F7UQ94</accession>
<evidence type="ECO:0000256" key="8">
    <source>
        <dbReference type="ARBA" id="ARBA00023316"/>
    </source>
</evidence>
<dbReference type="GO" id="GO:0005524">
    <property type="term" value="F:ATP binding"/>
    <property type="evidence" value="ECO:0007669"/>
    <property type="project" value="UniProtKB-KW"/>
</dbReference>
<evidence type="ECO:0008006" key="14">
    <source>
        <dbReference type="Google" id="ProtNLM"/>
    </source>
</evidence>
<dbReference type="AlphaFoldDB" id="A0A1F7UQ94"/>
<dbReference type="STRING" id="1802401.A3B21_00610"/>
<dbReference type="SUPFAM" id="SSF53623">
    <property type="entry name" value="MurD-like peptide ligases, catalytic domain"/>
    <property type="match status" value="1"/>
</dbReference>
<dbReference type="GO" id="GO:0071555">
    <property type="term" value="P:cell wall organization"/>
    <property type="evidence" value="ECO:0007669"/>
    <property type="project" value="UniProtKB-KW"/>
</dbReference>
<name>A0A1F7UQ94_9BACT</name>
<evidence type="ECO:0000313" key="13">
    <source>
        <dbReference type="Proteomes" id="UP000176897"/>
    </source>
</evidence>
<dbReference type="SUPFAM" id="SSF53244">
    <property type="entry name" value="MurD-like peptide ligases, peptide-binding domain"/>
    <property type="match status" value="1"/>
</dbReference>
<keyword evidence="8" id="KW-0961">Cell wall biogenesis/degradation</keyword>
<dbReference type="PANTHER" id="PTHR43445">
    <property type="entry name" value="UDP-N-ACETYLMURAMATE--L-ALANINE LIGASE-RELATED"/>
    <property type="match status" value="1"/>
</dbReference>
<dbReference type="Pfam" id="PF01225">
    <property type="entry name" value="Mur_ligase"/>
    <property type="match status" value="1"/>
</dbReference>
<evidence type="ECO:0000256" key="2">
    <source>
        <dbReference type="ARBA" id="ARBA00022618"/>
    </source>
</evidence>
<dbReference type="InterPro" id="IPR013221">
    <property type="entry name" value="Mur_ligase_cen"/>
</dbReference>
<evidence type="ECO:0000256" key="1">
    <source>
        <dbReference type="ARBA" id="ARBA00022598"/>
    </source>
</evidence>